<organism evidence="3 4">
    <name type="scientific">Vibrio parahaemolyticus</name>
    <dbReference type="NCBI Taxonomy" id="670"/>
    <lineage>
        <taxon>Bacteria</taxon>
        <taxon>Pseudomonadati</taxon>
        <taxon>Pseudomonadota</taxon>
        <taxon>Gammaproteobacteria</taxon>
        <taxon>Vibrionales</taxon>
        <taxon>Vibrionaceae</taxon>
        <taxon>Vibrio</taxon>
    </lineage>
</organism>
<dbReference type="AlphaFoldDB" id="A0AAX1G0Y8"/>
<keyword evidence="2" id="KW-0732">Signal</keyword>
<protein>
    <submittedName>
        <fullName evidence="3">P-type conjugative transfer protein TrbJ</fullName>
    </submittedName>
</protein>
<sequence>MKRTLSVAVLCVSLVSFESQALFCVNCASFTQMMTSNIHQAQSYVEEVQQTLNSVKNVQYQIQNLKNLKNMEWGDIQSQLRNLNTIASRGQSISFAMANMNQQFEQLFGGTEAYQEQSIADMNSVAAYQQQGHALRDTAQSSLALAQQMSQYQVDDHQTVASIQSHVQGADGAMEIAQSNAELLAQVAQQLQKLQTLMQTQIQMSATQMAADADTVERQRVAEEKMLTQPLNVDPTDGKDWSQEWQHPSMKW</sequence>
<dbReference type="RefSeq" id="WP_031855944.1">
    <property type="nucleotide sequence ID" value="NZ_CP034303.1"/>
</dbReference>
<dbReference type="EMBL" id="CP034303">
    <property type="protein sequence ID" value="QHH13313.1"/>
    <property type="molecule type" value="Genomic_DNA"/>
</dbReference>
<evidence type="ECO:0000313" key="3">
    <source>
        <dbReference type="EMBL" id="QHH13313.1"/>
    </source>
</evidence>
<feature type="chain" id="PRO_5043779774" evidence="2">
    <location>
        <begin position="22"/>
        <end position="252"/>
    </location>
</feature>
<evidence type="ECO:0000313" key="4">
    <source>
        <dbReference type="Proteomes" id="UP000464718"/>
    </source>
</evidence>
<accession>A0AAX1G0Y8</accession>
<keyword evidence="3" id="KW-0614">Plasmid</keyword>
<name>A0AAX1G0Y8_VIBPH</name>
<dbReference type="Proteomes" id="UP000464718">
    <property type="component" value="Plasmid pvpsd2016-4"/>
</dbReference>
<evidence type="ECO:0000256" key="2">
    <source>
        <dbReference type="SAM" id="SignalP"/>
    </source>
</evidence>
<proteinExistence type="predicted"/>
<geneLocation type="plasmid" evidence="4">
    <name>pvpsd2016-4</name>
</geneLocation>
<dbReference type="InterPro" id="IPR014147">
    <property type="entry name" value="T4SS_TrbJ"/>
</dbReference>
<dbReference type="NCBIfam" id="TIGR02780">
    <property type="entry name" value="TrbJ_Ti"/>
    <property type="match status" value="1"/>
</dbReference>
<feature type="region of interest" description="Disordered" evidence="1">
    <location>
        <begin position="231"/>
        <end position="252"/>
    </location>
</feature>
<gene>
    <name evidence="3" type="primary">trbJ</name>
    <name evidence="3" type="ORF">EHC69_29060</name>
</gene>
<evidence type="ECO:0000256" key="1">
    <source>
        <dbReference type="SAM" id="MobiDB-lite"/>
    </source>
</evidence>
<feature type="signal peptide" evidence="2">
    <location>
        <begin position="1"/>
        <end position="21"/>
    </location>
</feature>
<reference evidence="3 4" key="1">
    <citation type="submission" date="2018-12" db="EMBL/GenBank/DDBJ databases">
        <title>Genomic insights into the evolutionary origins and pathogenicity of five Vibrio parahaemolyticus strains isolated from the shrimp with acute hepatopancreatic necrosis disease (AHPND).</title>
        <authorList>
            <person name="Yang Q."/>
            <person name="Dong X."/>
            <person name="Xie G."/>
            <person name="Fu S."/>
            <person name="Zou P."/>
            <person name="Sun J."/>
            <person name="Wang Y."/>
            <person name="Huang J."/>
        </authorList>
    </citation>
    <scope>NUCLEOTIDE SEQUENCE [LARGE SCALE GENOMIC DNA]</scope>
    <source>
        <strain evidence="3 4">20160303005-1</strain>
        <plasmid evidence="4">pvpsd2016-4</plasmid>
    </source>
</reference>